<feature type="region of interest" description="Disordered" evidence="1">
    <location>
        <begin position="411"/>
        <end position="430"/>
    </location>
</feature>
<evidence type="ECO:0000313" key="4">
    <source>
        <dbReference type="Proteomes" id="UP000821866"/>
    </source>
</evidence>
<dbReference type="SMART" id="SM00949">
    <property type="entry name" value="PAZ"/>
    <property type="match status" value="1"/>
</dbReference>
<organism evidence="3 4">
    <name type="scientific">Rhipicephalus microplus</name>
    <name type="common">Cattle tick</name>
    <name type="synonym">Boophilus microplus</name>
    <dbReference type="NCBI Taxonomy" id="6941"/>
    <lineage>
        <taxon>Eukaryota</taxon>
        <taxon>Metazoa</taxon>
        <taxon>Ecdysozoa</taxon>
        <taxon>Arthropoda</taxon>
        <taxon>Chelicerata</taxon>
        <taxon>Arachnida</taxon>
        <taxon>Acari</taxon>
        <taxon>Parasitiformes</taxon>
        <taxon>Ixodida</taxon>
        <taxon>Ixodoidea</taxon>
        <taxon>Ixodidae</taxon>
        <taxon>Rhipicephalinae</taxon>
        <taxon>Rhipicephalus</taxon>
        <taxon>Boophilus</taxon>
    </lineage>
</organism>
<dbReference type="Pfam" id="PF02170">
    <property type="entry name" value="PAZ"/>
    <property type="match status" value="1"/>
</dbReference>
<dbReference type="AlphaFoldDB" id="A0A9J6EJN2"/>
<proteinExistence type="predicted"/>
<dbReference type="InterPro" id="IPR003100">
    <property type="entry name" value="PAZ_dom"/>
</dbReference>
<dbReference type="SUPFAM" id="SSF101690">
    <property type="entry name" value="PAZ domain"/>
    <property type="match status" value="1"/>
</dbReference>
<evidence type="ECO:0000313" key="3">
    <source>
        <dbReference type="EMBL" id="KAH8034248.1"/>
    </source>
</evidence>
<dbReference type="PROSITE" id="PS50821">
    <property type="entry name" value="PAZ"/>
    <property type="match status" value="1"/>
</dbReference>
<dbReference type="GO" id="GO:0003723">
    <property type="term" value="F:RNA binding"/>
    <property type="evidence" value="ECO:0007669"/>
    <property type="project" value="InterPro"/>
</dbReference>
<evidence type="ECO:0000256" key="1">
    <source>
        <dbReference type="SAM" id="MobiDB-lite"/>
    </source>
</evidence>
<dbReference type="EMBL" id="JABSTU010000004">
    <property type="protein sequence ID" value="KAH8034248.1"/>
    <property type="molecule type" value="Genomic_DNA"/>
</dbReference>
<dbReference type="Proteomes" id="UP000821866">
    <property type="component" value="Chromosome 2"/>
</dbReference>
<feature type="domain" description="PAZ" evidence="2">
    <location>
        <begin position="210"/>
        <end position="302"/>
    </location>
</feature>
<dbReference type="Pfam" id="PF08699">
    <property type="entry name" value="ArgoL1"/>
    <property type="match status" value="1"/>
</dbReference>
<dbReference type="VEuPathDB" id="VectorBase:LOC119161148"/>
<keyword evidence="4" id="KW-1185">Reference proteome</keyword>
<reference evidence="3" key="1">
    <citation type="journal article" date="2020" name="Cell">
        <title>Large-Scale Comparative Analyses of Tick Genomes Elucidate Their Genetic Diversity and Vector Capacities.</title>
        <authorList>
            <consortium name="Tick Genome and Microbiome Consortium (TIGMIC)"/>
            <person name="Jia N."/>
            <person name="Wang J."/>
            <person name="Shi W."/>
            <person name="Du L."/>
            <person name="Sun Y."/>
            <person name="Zhan W."/>
            <person name="Jiang J.F."/>
            <person name="Wang Q."/>
            <person name="Zhang B."/>
            <person name="Ji P."/>
            <person name="Bell-Sakyi L."/>
            <person name="Cui X.M."/>
            <person name="Yuan T.T."/>
            <person name="Jiang B.G."/>
            <person name="Yang W.F."/>
            <person name="Lam T.T."/>
            <person name="Chang Q.C."/>
            <person name="Ding S.J."/>
            <person name="Wang X.J."/>
            <person name="Zhu J.G."/>
            <person name="Ruan X.D."/>
            <person name="Zhao L."/>
            <person name="Wei J.T."/>
            <person name="Ye R.Z."/>
            <person name="Que T.C."/>
            <person name="Du C.H."/>
            <person name="Zhou Y.H."/>
            <person name="Cheng J.X."/>
            <person name="Dai P.F."/>
            <person name="Guo W.B."/>
            <person name="Han X.H."/>
            <person name="Huang E.J."/>
            <person name="Li L.F."/>
            <person name="Wei W."/>
            <person name="Gao Y.C."/>
            <person name="Liu J.Z."/>
            <person name="Shao H.Z."/>
            <person name="Wang X."/>
            <person name="Wang C.C."/>
            <person name="Yang T.C."/>
            <person name="Huo Q.B."/>
            <person name="Li W."/>
            <person name="Chen H.Y."/>
            <person name="Chen S.E."/>
            <person name="Zhou L.G."/>
            <person name="Ni X.B."/>
            <person name="Tian J.H."/>
            <person name="Sheng Y."/>
            <person name="Liu T."/>
            <person name="Pan Y.S."/>
            <person name="Xia L.Y."/>
            <person name="Li J."/>
            <person name="Zhao F."/>
            <person name="Cao W.C."/>
        </authorList>
    </citation>
    <scope>NUCLEOTIDE SEQUENCE</scope>
    <source>
        <strain evidence="3">Rmic-2018</strain>
    </source>
</reference>
<dbReference type="InterPro" id="IPR014811">
    <property type="entry name" value="ArgoL1"/>
</dbReference>
<dbReference type="VEuPathDB" id="VectorBase:LOC119162241"/>
<evidence type="ECO:0000259" key="2">
    <source>
        <dbReference type="PROSITE" id="PS50821"/>
    </source>
</evidence>
<dbReference type="InterPro" id="IPR036085">
    <property type="entry name" value="PAZ_dom_sf"/>
</dbReference>
<protein>
    <recommendedName>
        <fullName evidence="2">PAZ domain-containing protein</fullName>
    </recommendedName>
</protein>
<comment type="caution">
    <text evidence="3">The sequence shown here is derived from an EMBL/GenBank/DDBJ whole genome shotgun (WGS) entry which is preliminary data.</text>
</comment>
<accession>A0A9J6EJN2</accession>
<reference evidence="3" key="2">
    <citation type="submission" date="2021-09" db="EMBL/GenBank/DDBJ databases">
        <authorList>
            <person name="Jia N."/>
            <person name="Wang J."/>
            <person name="Shi W."/>
            <person name="Du L."/>
            <person name="Sun Y."/>
            <person name="Zhan W."/>
            <person name="Jiang J."/>
            <person name="Wang Q."/>
            <person name="Zhang B."/>
            <person name="Ji P."/>
            <person name="Sakyi L.B."/>
            <person name="Cui X."/>
            <person name="Yuan T."/>
            <person name="Jiang B."/>
            <person name="Yang W."/>
            <person name="Lam T.T.-Y."/>
            <person name="Chang Q."/>
            <person name="Ding S."/>
            <person name="Wang X."/>
            <person name="Zhu J."/>
            <person name="Ruan X."/>
            <person name="Zhao L."/>
            <person name="Wei J."/>
            <person name="Que T."/>
            <person name="Du C."/>
            <person name="Cheng J."/>
            <person name="Dai P."/>
            <person name="Han X."/>
            <person name="Huang E."/>
            <person name="Gao Y."/>
            <person name="Liu J."/>
            <person name="Shao H."/>
            <person name="Ye R."/>
            <person name="Li L."/>
            <person name="Wei W."/>
            <person name="Wang X."/>
            <person name="Wang C."/>
            <person name="Huo Q."/>
            <person name="Li W."/>
            <person name="Guo W."/>
            <person name="Chen H."/>
            <person name="Chen S."/>
            <person name="Zhou L."/>
            <person name="Zhou L."/>
            <person name="Ni X."/>
            <person name="Tian J."/>
            <person name="Zhou Y."/>
            <person name="Sheng Y."/>
            <person name="Liu T."/>
            <person name="Pan Y."/>
            <person name="Xia L."/>
            <person name="Li J."/>
            <person name="Zhao F."/>
            <person name="Cao W."/>
        </authorList>
    </citation>
    <scope>NUCLEOTIDE SEQUENCE</scope>
    <source>
        <strain evidence="3">Rmic-2018</strain>
        <tissue evidence="3">Larvae</tissue>
    </source>
</reference>
<gene>
    <name evidence="3" type="ORF">HPB51_021961</name>
</gene>
<sequence>MDASLWKSRQEVGTDTEKSMLEWDSSEKKRFYLGACAFYLACAKDLQKLPLDSRVLQCASLLNWQSTNVELEVRALKYLVSQLPQVIKHEEVSSAIDEWHMLKCDSNSDLLALGGERIDVRWGKIFELKSPGAQPKLEVWPGYVQSVSEYDGGLLLNCDVSFRVLRTITAREVLDPPEKDDILRAYSLLVRVDAEAVTSSDTAQMKLSYSLFRFDVYNSYPRDYKAKAVHAIVGAVVMTRYNYHTYRVDDIAWDAKPTSTFTFHTGEDITYVNYYNAEQQCVSDRHPRASQLTTTPQLKPSADSIAVACSAPDHEATAPAVPVPGLIVDLAMVVCGLGVSTCDEAPRRAASFQVVKMTRLVQWGKKTQELVVHGLLPALGDIPFEEYIATDSSVETCGALSDAEIVEMVRPSEPSHETEDDGDPASEPLPRAADVATGLALAQRFFTAESKAEEALGHIYSLQDFFSAARFSKQKQTAITDFFS</sequence>
<dbReference type="Gene3D" id="2.170.260.10">
    <property type="entry name" value="paz domain"/>
    <property type="match status" value="1"/>
</dbReference>
<name>A0A9J6EJN2_RHIMP</name>